<organism evidence="1 2">
    <name type="scientific">Pseudothauera rhizosphaerae</name>
    <dbReference type="NCBI Taxonomy" id="2565932"/>
    <lineage>
        <taxon>Bacteria</taxon>
        <taxon>Pseudomonadati</taxon>
        <taxon>Pseudomonadota</taxon>
        <taxon>Betaproteobacteria</taxon>
        <taxon>Rhodocyclales</taxon>
        <taxon>Zoogloeaceae</taxon>
        <taxon>Pseudothauera</taxon>
    </lineage>
</organism>
<protein>
    <submittedName>
        <fullName evidence="1">Uncharacterized protein</fullName>
    </submittedName>
</protein>
<dbReference type="OrthoDB" id="9157544at2"/>
<proteinExistence type="predicted"/>
<keyword evidence="2" id="KW-1185">Reference proteome</keyword>
<evidence type="ECO:0000313" key="1">
    <source>
        <dbReference type="EMBL" id="THF64347.1"/>
    </source>
</evidence>
<dbReference type="RefSeq" id="WP_136383536.1">
    <property type="nucleotide sequence ID" value="NZ_SSOD01000002.1"/>
</dbReference>
<dbReference type="Proteomes" id="UP000307956">
    <property type="component" value="Unassembled WGS sequence"/>
</dbReference>
<comment type="caution">
    <text evidence="1">The sequence shown here is derived from an EMBL/GenBank/DDBJ whole genome shotgun (WGS) entry which is preliminary data.</text>
</comment>
<dbReference type="EMBL" id="SSOD01000002">
    <property type="protein sequence ID" value="THF64347.1"/>
    <property type="molecule type" value="Genomic_DNA"/>
</dbReference>
<name>A0A4S4AWR9_9RHOO</name>
<accession>A0A4S4AWR9</accession>
<sequence length="61" mass="6499">MSREERDANARLIAAAPDLLSELRNALSFIDEAVSAGALDATEVAQQFERARAVLAKAEGV</sequence>
<reference evidence="1 2" key="1">
    <citation type="submission" date="2019-04" db="EMBL/GenBank/DDBJ databases">
        <title>Azoarcus rhizosphaerae sp. nov. isolated from rhizosphere of Ficus religiosa.</title>
        <authorList>
            <person name="Lin S.-Y."/>
            <person name="Hameed A."/>
            <person name="Hsu Y.-H."/>
            <person name="Young C.-C."/>
        </authorList>
    </citation>
    <scope>NUCLEOTIDE SEQUENCE [LARGE SCALE GENOMIC DNA]</scope>
    <source>
        <strain evidence="1 2">CC-YHH848</strain>
    </source>
</reference>
<dbReference type="AlphaFoldDB" id="A0A4S4AWR9"/>
<gene>
    <name evidence="1" type="ORF">E6O51_03285</name>
</gene>
<evidence type="ECO:0000313" key="2">
    <source>
        <dbReference type="Proteomes" id="UP000307956"/>
    </source>
</evidence>